<proteinExistence type="predicted"/>
<evidence type="ECO:0000256" key="1">
    <source>
        <dbReference type="SAM" id="SignalP"/>
    </source>
</evidence>
<feature type="chain" id="PRO_5022042332" evidence="1">
    <location>
        <begin position="31"/>
        <end position="160"/>
    </location>
</feature>
<dbReference type="AlphaFoldDB" id="A0A562M0S3"/>
<feature type="signal peptide" evidence="1">
    <location>
        <begin position="1"/>
        <end position="30"/>
    </location>
</feature>
<dbReference type="OrthoDB" id="6880847at2"/>
<dbReference type="InterPro" id="IPR021733">
    <property type="entry name" value="DUF3304"/>
</dbReference>
<keyword evidence="1" id="KW-0732">Signal</keyword>
<comment type="caution">
    <text evidence="2">The sequence shown here is derived from an EMBL/GenBank/DDBJ whole genome shotgun (WGS) entry which is preliminary data.</text>
</comment>
<dbReference type="EMBL" id="VLKP01000002">
    <property type="protein sequence ID" value="TWI13378.1"/>
    <property type="molecule type" value="Genomic_DNA"/>
</dbReference>
<evidence type="ECO:0000313" key="3">
    <source>
        <dbReference type="Proteomes" id="UP000316471"/>
    </source>
</evidence>
<accession>A0A562M0S3</accession>
<protein>
    <submittedName>
        <fullName evidence="2">Uncharacterized protein DUF3304</fullName>
    </submittedName>
</protein>
<name>A0A562M0S3_9GAMM</name>
<gene>
    <name evidence="2" type="ORF">IP93_00540</name>
</gene>
<evidence type="ECO:0000313" key="2">
    <source>
        <dbReference type="EMBL" id="TWI13378.1"/>
    </source>
</evidence>
<keyword evidence="3" id="KW-1185">Reference proteome</keyword>
<dbReference type="Proteomes" id="UP000316471">
    <property type="component" value="Unassembled WGS sequence"/>
</dbReference>
<dbReference type="RefSeq" id="WP_158636253.1">
    <property type="nucleotide sequence ID" value="NZ_VLKP01000002.1"/>
</dbReference>
<sequence length="160" mass="17959">MNHSVAVFGRSAWTRACLVLLSLMMVPALAACGEDPNARFGTSVTTMDHDPSDTFVRNVFVDDSWAGEGGRGGKTVCCISLPVRWHQGLQSKVRWERCEPYGKNCQWHEKMVSIHRYDEVGMAWLHIVSDDEVLIIPSMLGPGHPDYPGPDLPKKDFFKR</sequence>
<dbReference type="Pfam" id="PF11745">
    <property type="entry name" value="DUF3304"/>
    <property type="match status" value="1"/>
</dbReference>
<reference evidence="2 3" key="1">
    <citation type="journal article" date="2015" name="Stand. Genomic Sci.">
        <title>Genomic Encyclopedia of Bacterial and Archaeal Type Strains, Phase III: the genomes of soil and plant-associated and newly described type strains.</title>
        <authorList>
            <person name="Whitman W.B."/>
            <person name="Woyke T."/>
            <person name="Klenk H.P."/>
            <person name="Zhou Y."/>
            <person name="Lilburn T.G."/>
            <person name="Beck B.J."/>
            <person name="De Vos P."/>
            <person name="Vandamme P."/>
            <person name="Eisen J.A."/>
            <person name="Garrity G."/>
            <person name="Hugenholtz P."/>
            <person name="Kyrpides N.C."/>
        </authorList>
    </citation>
    <scope>NUCLEOTIDE SEQUENCE [LARGE SCALE GENOMIC DNA]</scope>
    <source>
        <strain evidence="2 3">CGMCC 1.10136</strain>
    </source>
</reference>
<organism evidence="2 3">
    <name type="scientific">Aerolutibacter ruishenii</name>
    <dbReference type="NCBI Taxonomy" id="686800"/>
    <lineage>
        <taxon>Bacteria</taxon>
        <taxon>Pseudomonadati</taxon>
        <taxon>Pseudomonadota</taxon>
        <taxon>Gammaproteobacteria</taxon>
        <taxon>Lysobacterales</taxon>
        <taxon>Lysobacteraceae</taxon>
        <taxon>Aerolutibacter</taxon>
    </lineage>
</organism>